<dbReference type="InterPro" id="IPR008990">
    <property type="entry name" value="Elect_transpt_acc-like_dom_sf"/>
</dbReference>
<name>A0A2P6U4S6_CHLSO</name>
<evidence type="ECO:0000256" key="4">
    <source>
        <dbReference type="ARBA" id="ARBA00022531"/>
    </source>
</evidence>
<dbReference type="PDB" id="6ZZX">
    <property type="method" value="EM"/>
    <property type="resolution" value="2.70 A"/>
    <property type="chains" value="E=35-98"/>
</dbReference>
<evidence type="ECO:0007829" key="10">
    <source>
        <dbReference type="PDB" id="6ZZY"/>
    </source>
</evidence>
<dbReference type="InterPro" id="IPR003375">
    <property type="entry name" value="PSI_PsaE"/>
</dbReference>
<evidence type="ECO:0000256" key="5">
    <source>
        <dbReference type="ARBA" id="ARBA00022836"/>
    </source>
</evidence>
<dbReference type="EMDB" id="EMD-11640"/>
<reference evidence="9 10" key="2">
    <citation type="journal article" date="2021" name="Nat. Plants">
        <title>Cryo-EM photosystem I structure reveals adaptation mechanisms to extreme high light in Chlorella ohadii.</title>
        <authorList>
            <person name="Caspy I."/>
            <person name="Neumann E."/>
            <person name="Fadeeva M."/>
            <person name="Liveanu V."/>
            <person name="Savitsky A."/>
            <person name="Frank A."/>
            <person name="Kalisman Y.L."/>
            <person name="Shkolnisky Y."/>
            <person name="Murik O."/>
            <person name="Treves H."/>
            <person name="Hartmann V."/>
            <person name="Nowaczyk M.M."/>
            <person name="Schuhmann W."/>
            <person name="Rogner M."/>
            <person name="Willner I."/>
            <person name="Kaplan A."/>
            <person name="Schuster G."/>
            <person name="Nelson N."/>
            <person name="Lubitz W."/>
            <person name="Nechushtai R."/>
        </authorList>
    </citation>
    <scope>STRUCTURE BY ELECTRON MICROSCOPY (2.70 ANGSTROMS) OF 35-98</scope>
</reference>
<proteinExistence type="evidence at protein level"/>
<dbReference type="EMBL" id="LHPG02000001">
    <property type="protein sequence ID" value="PRW61312.1"/>
    <property type="molecule type" value="Genomic_DNA"/>
</dbReference>
<keyword evidence="8" id="KW-1185">Reference proteome</keyword>
<organism evidence="7 8">
    <name type="scientific">Chlorella sorokiniana</name>
    <name type="common">Freshwater green alga</name>
    <dbReference type="NCBI Taxonomy" id="3076"/>
    <lineage>
        <taxon>Eukaryota</taxon>
        <taxon>Viridiplantae</taxon>
        <taxon>Chlorophyta</taxon>
        <taxon>core chlorophytes</taxon>
        <taxon>Trebouxiophyceae</taxon>
        <taxon>Chlorellales</taxon>
        <taxon>Chlorellaceae</taxon>
        <taxon>Chlorella clade</taxon>
        <taxon>Chlorella</taxon>
    </lineage>
</organism>
<evidence type="ECO:0000256" key="6">
    <source>
        <dbReference type="ARBA" id="ARBA00023136"/>
    </source>
</evidence>
<comment type="caution">
    <text evidence="7">The sequence shown here is derived from an EMBL/GenBank/DDBJ whole genome shotgun (WGS) entry which is preliminary data.</text>
</comment>
<evidence type="ECO:0000256" key="2">
    <source>
        <dbReference type="ARBA" id="ARBA00004170"/>
    </source>
</evidence>
<dbReference type="SMR" id="A0A2P6U4S6"/>
<comment type="similarity">
    <text evidence="3">Belongs to the PsaE family.</text>
</comment>
<gene>
    <name evidence="7" type="ORF">C2E21_0167</name>
</gene>
<evidence type="ECO:0000313" key="8">
    <source>
        <dbReference type="Proteomes" id="UP000239899"/>
    </source>
</evidence>
<evidence type="ECO:0000313" key="7">
    <source>
        <dbReference type="EMBL" id="PRW61312.1"/>
    </source>
</evidence>
<dbReference type="NCBIfam" id="NF002745">
    <property type="entry name" value="PRK02749.1"/>
    <property type="match status" value="1"/>
</dbReference>
<dbReference type="EMDB" id="EMD-11589"/>
<accession>A0A2P6U4S6</accession>
<dbReference type="STRING" id="3076.A0A2P6U4S6"/>
<comment type="function">
    <text evidence="1">Stabilizes the interaction between PsaC and the PSI core, assists the docking of the ferredoxin to PSI and interacts with ferredoxin-NADP oxidoreductase.</text>
</comment>
<dbReference type="PDB" id="6ZZY">
    <property type="method" value="EM"/>
    <property type="resolution" value="3.16 A"/>
    <property type="chains" value="E=35-95"/>
</dbReference>
<dbReference type="SUPFAM" id="SSF50090">
    <property type="entry name" value="Electron transport accessory proteins"/>
    <property type="match status" value="1"/>
</dbReference>
<keyword evidence="5" id="KW-0603">Photosystem I</keyword>
<reference evidence="7 8" key="1">
    <citation type="journal article" date="2018" name="Plant J.">
        <title>Genome sequences of Chlorella sorokiniana UTEX 1602 and Micractinium conductrix SAG 241.80: implications to maltose excretion by a green alga.</title>
        <authorList>
            <person name="Arriola M.B."/>
            <person name="Velmurugan N."/>
            <person name="Zhang Y."/>
            <person name="Plunkett M.H."/>
            <person name="Hondzo H."/>
            <person name="Barney B.M."/>
        </authorList>
    </citation>
    <scope>NUCLEOTIDE SEQUENCE [LARGE SCALE GENOMIC DNA]</scope>
    <source>
        <strain evidence="8">UTEX 1602</strain>
    </source>
</reference>
<keyword evidence="9 10" id="KW-0002">3D-structure</keyword>
<dbReference type="Proteomes" id="UP000239899">
    <property type="component" value="Unassembled WGS sequence"/>
</dbReference>
<dbReference type="GO" id="GO:0015979">
    <property type="term" value="P:photosynthesis"/>
    <property type="evidence" value="ECO:0007669"/>
    <property type="project" value="UniProtKB-KW"/>
</dbReference>
<dbReference type="Gene3D" id="2.30.30.50">
    <property type="match status" value="1"/>
</dbReference>
<comment type="subcellular location">
    <subcellularLocation>
        <location evidence="2">Membrane</location>
        <topology evidence="2">Peripheral membrane protein</topology>
    </subcellularLocation>
</comment>
<evidence type="ECO:0007829" key="9">
    <source>
        <dbReference type="PDB" id="6ZZX"/>
    </source>
</evidence>
<dbReference type="AlphaFoldDB" id="A0A2P6U4S6"/>
<keyword evidence="4" id="KW-0602">Photosynthesis</keyword>
<evidence type="ECO:0000256" key="3">
    <source>
        <dbReference type="ARBA" id="ARBA00007501"/>
    </source>
</evidence>
<dbReference type="PANTHER" id="PTHR34549">
    <property type="entry name" value="PHOTOSYSTEM I REACTION CENTER SUBUNIT IV A, CHLOROPLASTIC-RELATED"/>
    <property type="match status" value="1"/>
</dbReference>
<keyword evidence="6" id="KW-0472">Membrane</keyword>
<dbReference type="PDB" id="7A4P">
    <property type="method" value="EM"/>
    <property type="resolution" value="4.20 A"/>
    <property type="chains" value="E=35-95"/>
</dbReference>
<evidence type="ECO:0000256" key="1">
    <source>
        <dbReference type="ARBA" id="ARBA00001993"/>
    </source>
</evidence>
<dbReference type="Pfam" id="PF02427">
    <property type="entry name" value="PSI_PsaE"/>
    <property type="match status" value="1"/>
</dbReference>
<sequence>MQALSMKAVRPVAARRSVVVRAEEAAAPAAAPKKPDVGPKRGTTVRIMRPESYWFRETGKVVSVDQSGIRYPVVVRFEKVNYAGVSTNNYALDEVEEVKA</sequence>
<dbReference type="OrthoDB" id="2161449at2759"/>
<dbReference type="PANTHER" id="PTHR34549:SF2">
    <property type="entry name" value="PHOTOSYSTEM I SUBUNIT IV"/>
    <property type="match status" value="1"/>
</dbReference>
<dbReference type="GO" id="GO:0009538">
    <property type="term" value="C:photosystem I reaction center"/>
    <property type="evidence" value="ECO:0007669"/>
    <property type="project" value="InterPro"/>
</dbReference>
<protein>
    <submittedName>
        <fullName evidence="7">Photosystem I reaction center subunit IV</fullName>
    </submittedName>
</protein>
<dbReference type="EMDB" id="EMD-11588"/>